<keyword evidence="26" id="KW-1185">Reference proteome</keyword>
<evidence type="ECO:0000256" key="3">
    <source>
        <dbReference type="ARBA" id="ARBA00004799"/>
    </source>
</evidence>
<dbReference type="InterPro" id="IPR013221">
    <property type="entry name" value="Mur_ligase_cen"/>
</dbReference>
<comment type="catalytic activity">
    <reaction evidence="21">
        <text>7,8-dihydropteroate + L-glutamate + ATP = 7,8-dihydrofolate + ADP + phosphate + H(+)</text>
        <dbReference type="Rhea" id="RHEA:23584"/>
        <dbReference type="ChEBI" id="CHEBI:15378"/>
        <dbReference type="ChEBI" id="CHEBI:17839"/>
        <dbReference type="ChEBI" id="CHEBI:29985"/>
        <dbReference type="ChEBI" id="CHEBI:30616"/>
        <dbReference type="ChEBI" id="CHEBI:43474"/>
        <dbReference type="ChEBI" id="CHEBI:57451"/>
        <dbReference type="ChEBI" id="CHEBI:456216"/>
        <dbReference type="EC" id="6.3.2.12"/>
    </reaction>
</comment>
<comment type="cofactor">
    <cofactor evidence="1">
        <name>Mg(2+)</name>
        <dbReference type="ChEBI" id="CHEBI:18420"/>
    </cofactor>
</comment>
<name>A0A0F5IUR9_9BACT</name>
<dbReference type="InterPro" id="IPR001645">
    <property type="entry name" value="Folylpolyglutamate_synth"/>
</dbReference>
<dbReference type="GO" id="GO:0005524">
    <property type="term" value="F:ATP binding"/>
    <property type="evidence" value="ECO:0007669"/>
    <property type="project" value="UniProtKB-KW"/>
</dbReference>
<evidence type="ECO:0000259" key="24">
    <source>
        <dbReference type="Pfam" id="PF08245"/>
    </source>
</evidence>
<evidence type="ECO:0000256" key="12">
    <source>
        <dbReference type="ARBA" id="ARBA00022840"/>
    </source>
</evidence>
<dbReference type="GO" id="GO:0046872">
    <property type="term" value="F:metal ion binding"/>
    <property type="evidence" value="ECO:0007669"/>
    <property type="project" value="UniProtKB-KW"/>
</dbReference>
<dbReference type="SUPFAM" id="SSF53623">
    <property type="entry name" value="MurD-like peptide ligases, catalytic domain"/>
    <property type="match status" value="1"/>
</dbReference>
<keyword evidence="11 22" id="KW-0547">Nucleotide-binding</keyword>
<evidence type="ECO:0000256" key="15">
    <source>
        <dbReference type="ARBA" id="ARBA00030048"/>
    </source>
</evidence>
<dbReference type="HOGENOM" id="CLU_015869_1_1_10"/>
<dbReference type="EC" id="6.3.2.17" evidence="7"/>
<evidence type="ECO:0000256" key="5">
    <source>
        <dbReference type="ARBA" id="ARBA00008276"/>
    </source>
</evidence>
<evidence type="ECO:0000256" key="6">
    <source>
        <dbReference type="ARBA" id="ARBA00013023"/>
    </source>
</evidence>
<dbReference type="AlphaFoldDB" id="A0A0F5IUR9"/>
<comment type="pathway">
    <text evidence="4">Cofactor biosynthesis; tetrahydrofolylpolyglutamate biosynthesis.</text>
</comment>
<dbReference type="PROSITE" id="PS01012">
    <property type="entry name" value="FOLYLPOLYGLU_SYNT_2"/>
    <property type="match status" value="1"/>
</dbReference>
<keyword evidence="14" id="KW-0289">Folate biosynthesis</keyword>
<feature type="domain" description="Mur ligase C-terminal" evidence="23">
    <location>
        <begin position="302"/>
        <end position="422"/>
    </location>
</feature>
<dbReference type="Proteomes" id="UP000033035">
    <property type="component" value="Unassembled WGS sequence"/>
</dbReference>
<dbReference type="PIRSF" id="PIRSF001563">
    <property type="entry name" value="Folylpolyglu_synth"/>
    <property type="match status" value="1"/>
</dbReference>
<dbReference type="GO" id="GO:0004326">
    <property type="term" value="F:tetrahydrofolylpolyglutamate synthase activity"/>
    <property type="evidence" value="ECO:0007669"/>
    <property type="project" value="UniProtKB-EC"/>
</dbReference>
<reference evidence="25 26" key="1">
    <citation type="submission" date="2013-04" db="EMBL/GenBank/DDBJ databases">
        <title>The Genome Sequence of Parabacteroides gordonii DSM 23371.</title>
        <authorList>
            <consortium name="The Broad Institute Genomics Platform"/>
            <person name="Earl A."/>
            <person name="Ward D."/>
            <person name="Feldgarden M."/>
            <person name="Gevers D."/>
            <person name="Martens E."/>
            <person name="Sakamoto M."/>
            <person name="Benno Y."/>
            <person name="Suzuki N."/>
            <person name="Matsunaga N."/>
            <person name="Koshihara K."/>
            <person name="Seki M."/>
            <person name="Komiya H."/>
            <person name="Walker B."/>
            <person name="Young S."/>
            <person name="Zeng Q."/>
            <person name="Gargeya S."/>
            <person name="Fitzgerald M."/>
            <person name="Haas B."/>
            <person name="Abouelleil A."/>
            <person name="Allen A.W."/>
            <person name="Alvarado L."/>
            <person name="Arachchi H.M."/>
            <person name="Berlin A.M."/>
            <person name="Chapman S.B."/>
            <person name="Gainer-Dewar J."/>
            <person name="Goldberg J."/>
            <person name="Griggs A."/>
            <person name="Gujja S."/>
            <person name="Hansen M."/>
            <person name="Howarth C."/>
            <person name="Imamovic A."/>
            <person name="Ireland A."/>
            <person name="Larimer J."/>
            <person name="McCowan C."/>
            <person name="Murphy C."/>
            <person name="Pearson M."/>
            <person name="Poon T.W."/>
            <person name="Priest M."/>
            <person name="Roberts A."/>
            <person name="Saif S."/>
            <person name="Shea T."/>
            <person name="Sisk P."/>
            <person name="Sykes S."/>
            <person name="Wortman J."/>
            <person name="Nusbaum C."/>
            <person name="Birren B."/>
        </authorList>
    </citation>
    <scope>NUCLEOTIDE SEQUENCE [LARGE SCALE GENOMIC DNA]</scope>
    <source>
        <strain evidence="25 26">MS-1</strain>
    </source>
</reference>
<evidence type="ECO:0000259" key="23">
    <source>
        <dbReference type="Pfam" id="PF02875"/>
    </source>
</evidence>
<evidence type="ECO:0000256" key="19">
    <source>
        <dbReference type="ARBA" id="ARBA00047808"/>
    </source>
</evidence>
<evidence type="ECO:0000256" key="9">
    <source>
        <dbReference type="ARBA" id="ARBA00022598"/>
    </source>
</evidence>
<evidence type="ECO:0000256" key="13">
    <source>
        <dbReference type="ARBA" id="ARBA00022842"/>
    </source>
</evidence>
<proteinExistence type="inferred from homology"/>
<evidence type="ECO:0000256" key="11">
    <source>
        <dbReference type="ARBA" id="ARBA00022741"/>
    </source>
</evidence>
<evidence type="ECO:0000313" key="26">
    <source>
        <dbReference type="Proteomes" id="UP000033035"/>
    </source>
</evidence>
<evidence type="ECO:0000256" key="7">
    <source>
        <dbReference type="ARBA" id="ARBA00013025"/>
    </source>
</evidence>
<evidence type="ECO:0000256" key="8">
    <source>
        <dbReference type="ARBA" id="ARBA00019357"/>
    </source>
</evidence>
<accession>A0A0F5IUR9</accession>
<evidence type="ECO:0000256" key="21">
    <source>
        <dbReference type="ARBA" id="ARBA00049161"/>
    </source>
</evidence>
<evidence type="ECO:0000256" key="16">
    <source>
        <dbReference type="ARBA" id="ARBA00030592"/>
    </source>
</evidence>
<dbReference type="InterPro" id="IPR036565">
    <property type="entry name" value="Mur-like_cat_sf"/>
</dbReference>
<dbReference type="EMBL" id="AQHW01000025">
    <property type="protein sequence ID" value="KKB49299.1"/>
    <property type="molecule type" value="Genomic_DNA"/>
</dbReference>
<dbReference type="FunFam" id="3.40.1190.10:FF:000011">
    <property type="entry name" value="Folylpolyglutamate synthase/dihydrofolate synthase"/>
    <property type="match status" value="1"/>
</dbReference>
<keyword evidence="13" id="KW-0460">Magnesium</keyword>
<dbReference type="Gene3D" id="3.90.190.20">
    <property type="entry name" value="Mur ligase, C-terminal domain"/>
    <property type="match status" value="1"/>
</dbReference>
<evidence type="ECO:0000256" key="2">
    <source>
        <dbReference type="ARBA" id="ARBA00002714"/>
    </source>
</evidence>
<comment type="pathway">
    <text evidence="3">Cofactor biosynthesis; tetrahydrofolate biosynthesis; 7,8-dihydrofolate from 2-amino-4-hydroxy-6-hydroxymethyl-7,8-dihydropteridine diphosphate and 4-aminobenzoate: step 2/2.</text>
</comment>
<keyword evidence="10" id="KW-0479">Metal-binding</keyword>
<dbReference type="InterPro" id="IPR004101">
    <property type="entry name" value="Mur_ligase_C"/>
</dbReference>
<dbReference type="InterPro" id="IPR036615">
    <property type="entry name" value="Mur_ligase_C_dom_sf"/>
</dbReference>
<dbReference type="Pfam" id="PF02875">
    <property type="entry name" value="Mur_ligase_C"/>
    <property type="match status" value="1"/>
</dbReference>
<dbReference type="GO" id="GO:0008841">
    <property type="term" value="F:dihydrofolate synthase activity"/>
    <property type="evidence" value="ECO:0007669"/>
    <property type="project" value="UniProtKB-EC"/>
</dbReference>
<evidence type="ECO:0000256" key="22">
    <source>
        <dbReference type="PIRNR" id="PIRNR001563"/>
    </source>
</evidence>
<dbReference type="GO" id="GO:0046656">
    <property type="term" value="P:folic acid biosynthetic process"/>
    <property type="evidence" value="ECO:0007669"/>
    <property type="project" value="UniProtKB-KW"/>
</dbReference>
<dbReference type="InterPro" id="IPR018109">
    <property type="entry name" value="Folylpolyglutamate_synth_CS"/>
</dbReference>
<dbReference type="Pfam" id="PF08245">
    <property type="entry name" value="Mur_ligase_M"/>
    <property type="match status" value="1"/>
</dbReference>
<keyword evidence="12 22" id="KW-0067">ATP-binding</keyword>
<evidence type="ECO:0000256" key="1">
    <source>
        <dbReference type="ARBA" id="ARBA00001946"/>
    </source>
</evidence>
<organism evidence="25 26">
    <name type="scientific">Parabacteroides gordonii MS-1 = DSM 23371</name>
    <dbReference type="NCBI Taxonomy" id="1203610"/>
    <lineage>
        <taxon>Bacteria</taxon>
        <taxon>Pseudomonadati</taxon>
        <taxon>Bacteroidota</taxon>
        <taxon>Bacteroidia</taxon>
        <taxon>Bacteroidales</taxon>
        <taxon>Tannerellaceae</taxon>
        <taxon>Parabacteroides</taxon>
    </lineage>
</organism>
<keyword evidence="9 22" id="KW-0436">Ligase</keyword>
<evidence type="ECO:0000256" key="17">
    <source>
        <dbReference type="ARBA" id="ARBA00032510"/>
    </source>
</evidence>
<gene>
    <name evidence="25" type="ORF">HMPREF1536_04363</name>
</gene>
<comment type="similarity">
    <text evidence="5 22">Belongs to the folylpolyglutamate synthase family.</text>
</comment>
<dbReference type="NCBIfam" id="TIGR01499">
    <property type="entry name" value="folC"/>
    <property type="match status" value="1"/>
</dbReference>
<feature type="domain" description="Mur ligase central" evidence="24">
    <location>
        <begin position="51"/>
        <end position="227"/>
    </location>
</feature>
<evidence type="ECO:0000256" key="4">
    <source>
        <dbReference type="ARBA" id="ARBA00005150"/>
    </source>
</evidence>
<comment type="catalytic activity">
    <reaction evidence="20">
        <text>(6R)-5,10-methylenetetrahydrofolyl-(gamma-L-Glu)(n) + L-glutamate + ATP = (6R)-5,10-methylenetetrahydrofolyl-(gamma-L-Glu)(n+1) + ADP + phosphate + H(+)</text>
        <dbReference type="Rhea" id="RHEA:51912"/>
        <dbReference type="Rhea" id="RHEA-COMP:13257"/>
        <dbReference type="Rhea" id="RHEA-COMP:13258"/>
        <dbReference type="ChEBI" id="CHEBI:15378"/>
        <dbReference type="ChEBI" id="CHEBI:29985"/>
        <dbReference type="ChEBI" id="CHEBI:30616"/>
        <dbReference type="ChEBI" id="CHEBI:43474"/>
        <dbReference type="ChEBI" id="CHEBI:136572"/>
        <dbReference type="ChEBI" id="CHEBI:456216"/>
        <dbReference type="EC" id="6.3.2.17"/>
    </reaction>
</comment>
<dbReference type="EC" id="6.3.2.12" evidence="6"/>
<evidence type="ECO:0000256" key="10">
    <source>
        <dbReference type="ARBA" id="ARBA00022723"/>
    </source>
</evidence>
<dbReference type="PATRIC" id="fig|1203610.3.peg.4442"/>
<dbReference type="STRING" id="1203610.HMPREF1536_04363"/>
<comment type="function">
    <text evidence="2">Functions in two distinct reactions of the de novo folate biosynthetic pathway. Catalyzes the addition of a glutamate residue to dihydropteroate (7,8-dihydropteroate or H2Pte) to form dihydrofolate (7,8-dihydrofolate monoglutamate or H2Pte-Glu). Also catalyzes successive additions of L-glutamate to tetrahydrofolate or 10-formyltetrahydrofolate or 5,10-methylenetetrahydrofolate, leading to folylpolyglutamate derivatives.</text>
</comment>
<evidence type="ECO:0000313" key="25">
    <source>
        <dbReference type="EMBL" id="KKB49299.1"/>
    </source>
</evidence>
<dbReference type="PANTHER" id="PTHR11136">
    <property type="entry name" value="FOLYLPOLYGLUTAMATE SYNTHASE-RELATED"/>
    <property type="match status" value="1"/>
</dbReference>
<evidence type="ECO:0000256" key="14">
    <source>
        <dbReference type="ARBA" id="ARBA00022909"/>
    </source>
</evidence>
<evidence type="ECO:0000256" key="18">
    <source>
        <dbReference type="ARBA" id="ARBA00047493"/>
    </source>
</evidence>
<sequence length="438" mass="48654">MTYEETLHYLYTSTPVFQHSGASAYKPGLDTSIALDNYLGNPHKAYRTIHVAGTNGKGSVCHLLAAILRQAGYKVGLFTSPHLIDFRERIRVNGKMISKEYVIDFVERHRTTFEPLRPSFFELTSTMAFDYFRSEKVDFAIIETGMGGRLDSTNIITPILSIITNISLDHTQFLGDTVEKIAFEKAGIIKPGIPALIGEIDNQGVLDVFAEAAERNQTMIYLASEEELINHEKSYLMDTGEWYLDTAEYGQLFGQLGGAVQFRNAQTVLGALSLLDELGVDIPREAVREGFEHVVELTGLMGRWQVLQDKPKVVCDTGHNPGGWQYLQFNLENLRRTTLRMIMIVGMVNDKDVNGVVSLMPKEGAFYIFTQASVERAMPAAELAAIGKAHGLTGIVRDNVPSAVKWALEMLNEDDAIFIGGSTFVVADALPLFMKEDK</sequence>
<comment type="catalytic activity">
    <reaction evidence="19">
        <text>10-formyltetrahydrofolyl-(gamma-L-Glu)(n) + L-glutamate + ATP = 10-formyltetrahydrofolyl-(gamma-L-Glu)(n+1) + ADP + phosphate + H(+)</text>
        <dbReference type="Rhea" id="RHEA:51904"/>
        <dbReference type="Rhea" id="RHEA-COMP:13088"/>
        <dbReference type="Rhea" id="RHEA-COMP:14300"/>
        <dbReference type="ChEBI" id="CHEBI:15378"/>
        <dbReference type="ChEBI" id="CHEBI:29985"/>
        <dbReference type="ChEBI" id="CHEBI:30616"/>
        <dbReference type="ChEBI" id="CHEBI:43474"/>
        <dbReference type="ChEBI" id="CHEBI:134413"/>
        <dbReference type="ChEBI" id="CHEBI:456216"/>
        <dbReference type="EC" id="6.3.2.17"/>
    </reaction>
</comment>
<comment type="catalytic activity">
    <reaction evidence="18">
        <text>(6S)-5,6,7,8-tetrahydrofolyl-(gamma-L-Glu)(n) + L-glutamate + ATP = (6S)-5,6,7,8-tetrahydrofolyl-(gamma-L-Glu)(n+1) + ADP + phosphate + H(+)</text>
        <dbReference type="Rhea" id="RHEA:10580"/>
        <dbReference type="Rhea" id="RHEA-COMP:14738"/>
        <dbReference type="Rhea" id="RHEA-COMP:14740"/>
        <dbReference type="ChEBI" id="CHEBI:15378"/>
        <dbReference type="ChEBI" id="CHEBI:29985"/>
        <dbReference type="ChEBI" id="CHEBI:30616"/>
        <dbReference type="ChEBI" id="CHEBI:43474"/>
        <dbReference type="ChEBI" id="CHEBI:141005"/>
        <dbReference type="ChEBI" id="CHEBI:456216"/>
        <dbReference type="EC" id="6.3.2.17"/>
    </reaction>
</comment>
<dbReference type="Gene3D" id="3.40.1190.10">
    <property type="entry name" value="Mur-like, catalytic domain"/>
    <property type="match status" value="1"/>
</dbReference>
<dbReference type="RefSeq" id="WP_028729140.1">
    <property type="nucleotide sequence ID" value="NZ_KE386763.1"/>
</dbReference>
<dbReference type="GO" id="GO:0005737">
    <property type="term" value="C:cytoplasm"/>
    <property type="evidence" value="ECO:0007669"/>
    <property type="project" value="TreeGrafter"/>
</dbReference>
<dbReference type="PANTHER" id="PTHR11136:SF0">
    <property type="entry name" value="DIHYDROFOLATE SYNTHETASE-RELATED"/>
    <property type="match status" value="1"/>
</dbReference>
<dbReference type="SUPFAM" id="SSF53244">
    <property type="entry name" value="MurD-like peptide ligases, peptide-binding domain"/>
    <property type="match status" value="1"/>
</dbReference>
<comment type="caution">
    <text evidence="25">The sequence shown here is derived from an EMBL/GenBank/DDBJ whole genome shotgun (WGS) entry which is preliminary data.</text>
</comment>
<evidence type="ECO:0000256" key="20">
    <source>
        <dbReference type="ARBA" id="ARBA00049035"/>
    </source>
</evidence>
<protein>
    <recommendedName>
        <fullName evidence="8">Dihydrofolate synthase/folylpolyglutamate synthase</fullName>
        <ecNumber evidence="6">6.3.2.12</ecNumber>
        <ecNumber evidence="7">6.3.2.17</ecNumber>
    </recommendedName>
    <alternativeName>
        <fullName evidence="17">Folylpoly-gamma-glutamate synthetase-dihydrofolate synthetase</fullName>
    </alternativeName>
    <alternativeName>
        <fullName evidence="15">Folylpolyglutamate synthetase</fullName>
    </alternativeName>
    <alternativeName>
        <fullName evidence="16">Tetrahydrofolylpolyglutamate synthase</fullName>
    </alternativeName>
</protein>